<dbReference type="GO" id="GO:0000287">
    <property type="term" value="F:magnesium ion binding"/>
    <property type="evidence" value="ECO:0007669"/>
    <property type="project" value="TreeGrafter"/>
</dbReference>
<comment type="similarity">
    <text evidence="2">Belongs to the serine/threonine dehydratase family.</text>
</comment>
<dbReference type="InterPro" id="IPR036052">
    <property type="entry name" value="TrpB-like_PALP_sf"/>
</dbReference>
<keyword evidence="3" id="KW-0663">Pyridoxal phosphate</keyword>
<dbReference type="SUPFAM" id="SSF53686">
    <property type="entry name" value="Tryptophan synthase beta subunit-like PLP-dependent enzymes"/>
    <property type="match status" value="1"/>
</dbReference>
<dbReference type="RefSeq" id="XP_004350026.1">
    <property type="nucleotide sequence ID" value="XM_004349976.1"/>
</dbReference>
<accession>F4QER4</accession>
<evidence type="ECO:0000256" key="4">
    <source>
        <dbReference type="ARBA" id="ARBA00023239"/>
    </source>
</evidence>
<evidence type="ECO:0000313" key="7">
    <source>
        <dbReference type="Proteomes" id="UP000007797"/>
    </source>
</evidence>
<dbReference type="GO" id="GO:0070179">
    <property type="term" value="P:D-serine biosynthetic process"/>
    <property type="evidence" value="ECO:0007669"/>
    <property type="project" value="EnsemblProtists"/>
</dbReference>
<dbReference type="Gene3D" id="3.40.50.1100">
    <property type="match status" value="2"/>
</dbReference>
<gene>
    <name evidence="6" type="primary">srr</name>
    <name evidence="6" type="ORF">DFA_11086</name>
</gene>
<dbReference type="GO" id="GO:0042866">
    <property type="term" value="P:pyruvate biosynthetic process"/>
    <property type="evidence" value="ECO:0007669"/>
    <property type="project" value="EnsemblProtists"/>
</dbReference>
<sequence length="321" mass="34511">MQAITSVNSSSSNLTIYNSKNLGVSFDDIKQAHDRIKPHIHKTPIMTSSVINDMSGFELYFKCENLQKVGAFKYRGACNSILKLDEQDAKKGVVTHSSGNHGQAIAKAAQLRGIPAYIVVPNNAPKVKLDAIRGYAGESNVVLCQPNLQSRESTCNDLITKTGCTLIHPFDNADVIAGQGTVAIELLSQVDNLDVIICPIGGGGVLSGVCIAAKTLNPDIKIIGVEPLGADDAARSLEAGEALPHLPGKPNTIADGLLTCVGKLNFPIVQSLCDGIITVDDEEIKYALKTIWERMKIIVEPSSATVLAAWCQKDWTHCHWR</sequence>
<feature type="domain" description="Tryptophan synthase beta chain-like PALP" evidence="5">
    <location>
        <begin position="36"/>
        <end position="310"/>
    </location>
</feature>
<dbReference type="Proteomes" id="UP000007797">
    <property type="component" value="Unassembled WGS sequence"/>
</dbReference>
<dbReference type="KEGG" id="dfa:DFA_11086"/>
<dbReference type="AlphaFoldDB" id="F4QER4"/>
<dbReference type="GO" id="GO:0006565">
    <property type="term" value="P:L-serine catabolic process"/>
    <property type="evidence" value="ECO:0007669"/>
    <property type="project" value="EnsemblProtists"/>
</dbReference>
<dbReference type="GO" id="GO:0005524">
    <property type="term" value="F:ATP binding"/>
    <property type="evidence" value="ECO:0007669"/>
    <property type="project" value="TreeGrafter"/>
</dbReference>
<evidence type="ECO:0000313" key="6">
    <source>
        <dbReference type="EMBL" id="EGG13325.1"/>
    </source>
</evidence>
<dbReference type="GO" id="GO:0030378">
    <property type="term" value="F:serine racemase activity"/>
    <property type="evidence" value="ECO:0007669"/>
    <property type="project" value="EnsemblProtists"/>
</dbReference>
<name>F4QER4_CACFS</name>
<protein>
    <submittedName>
        <fullName evidence="6">Serine racemase</fullName>
    </submittedName>
</protein>
<dbReference type="EMBL" id="GL883029">
    <property type="protein sequence ID" value="EGG13325.1"/>
    <property type="molecule type" value="Genomic_DNA"/>
</dbReference>
<comment type="cofactor">
    <cofactor evidence="1">
        <name>pyridoxal 5'-phosphate</name>
        <dbReference type="ChEBI" id="CHEBI:597326"/>
    </cofactor>
</comment>
<keyword evidence="4" id="KW-0456">Lyase</keyword>
<dbReference type="PANTHER" id="PTHR43050">
    <property type="entry name" value="SERINE / THREONINE RACEMASE FAMILY MEMBER"/>
    <property type="match status" value="1"/>
</dbReference>
<dbReference type="OMA" id="FKFRGGW"/>
<proteinExistence type="inferred from homology"/>
<dbReference type="PANTHER" id="PTHR43050:SF1">
    <property type="entry name" value="SERINE RACEMASE"/>
    <property type="match status" value="1"/>
</dbReference>
<dbReference type="GO" id="GO:0030170">
    <property type="term" value="F:pyridoxal phosphate binding"/>
    <property type="evidence" value="ECO:0007669"/>
    <property type="project" value="EnsemblProtists"/>
</dbReference>
<dbReference type="FunFam" id="3.40.50.1100:FF:000007">
    <property type="entry name" value="L-threonine dehydratase catabolic TdcB"/>
    <property type="match status" value="1"/>
</dbReference>
<dbReference type="GO" id="GO:0008721">
    <property type="term" value="F:D-serine ammonia-lyase activity"/>
    <property type="evidence" value="ECO:0007669"/>
    <property type="project" value="EnsemblProtists"/>
</dbReference>
<reference evidence="7" key="1">
    <citation type="journal article" date="2011" name="Genome Res.">
        <title>Phylogeny-wide analysis of social amoeba genomes highlights ancient origins for complex intercellular communication.</title>
        <authorList>
            <person name="Heidel A.J."/>
            <person name="Lawal H.M."/>
            <person name="Felder M."/>
            <person name="Schilde C."/>
            <person name="Helps N.R."/>
            <person name="Tunggal B."/>
            <person name="Rivero F."/>
            <person name="John U."/>
            <person name="Schleicher M."/>
            <person name="Eichinger L."/>
            <person name="Platzer M."/>
            <person name="Noegel A.A."/>
            <person name="Schaap P."/>
            <person name="Gloeckner G."/>
        </authorList>
    </citation>
    <scope>NUCLEOTIDE SEQUENCE [LARGE SCALE GENOMIC DNA]</scope>
    <source>
        <strain evidence="7">SH3</strain>
    </source>
</reference>
<evidence type="ECO:0000259" key="5">
    <source>
        <dbReference type="Pfam" id="PF00291"/>
    </source>
</evidence>
<evidence type="ECO:0000256" key="2">
    <source>
        <dbReference type="ARBA" id="ARBA00010869"/>
    </source>
</evidence>
<evidence type="ECO:0000256" key="1">
    <source>
        <dbReference type="ARBA" id="ARBA00001933"/>
    </source>
</evidence>
<dbReference type="GO" id="GO:0003941">
    <property type="term" value="F:L-serine ammonia-lyase activity"/>
    <property type="evidence" value="ECO:0007669"/>
    <property type="project" value="EnsemblProtists"/>
</dbReference>
<dbReference type="Pfam" id="PF00291">
    <property type="entry name" value="PALP"/>
    <property type="match status" value="1"/>
</dbReference>
<dbReference type="CDD" id="cd01562">
    <property type="entry name" value="Thr-dehyd"/>
    <property type="match status" value="1"/>
</dbReference>
<organism evidence="6 7">
    <name type="scientific">Cavenderia fasciculata</name>
    <name type="common">Slime mold</name>
    <name type="synonym">Dictyostelium fasciculatum</name>
    <dbReference type="NCBI Taxonomy" id="261658"/>
    <lineage>
        <taxon>Eukaryota</taxon>
        <taxon>Amoebozoa</taxon>
        <taxon>Evosea</taxon>
        <taxon>Eumycetozoa</taxon>
        <taxon>Dictyostelia</taxon>
        <taxon>Acytosteliales</taxon>
        <taxon>Cavenderiaceae</taxon>
        <taxon>Cavenderia</taxon>
    </lineage>
</organism>
<dbReference type="GO" id="GO:0036088">
    <property type="term" value="P:D-serine catabolic process"/>
    <property type="evidence" value="ECO:0007669"/>
    <property type="project" value="EnsemblProtists"/>
</dbReference>
<dbReference type="GeneID" id="14866543"/>
<keyword evidence="7" id="KW-1185">Reference proteome</keyword>
<dbReference type="STRING" id="1054147.F4QER4"/>
<dbReference type="InterPro" id="IPR001926">
    <property type="entry name" value="TrpB-like_PALP"/>
</dbReference>
<evidence type="ECO:0000256" key="3">
    <source>
        <dbReference type="ARBA" id="ARBA00022898"/>
    </source>
</evidence>
<dbReference type="GO" id="GO:0018114">
    <property type="term" value="F:threonine racemase activity"/>
    <property type="evidence" value="ECO:0007669"/>
    <property type="project" value="TreeGrafter"/>
</dbReference>
<dbReference type="OrthoDB" id="4418812at2759"/>